<dbReference type="Gene3D" id="2.60.40.420">
    <property type="entry name" value="Cupredoxins - blue copper proteins"/>
    <property type="match status" value="1"/>
</dbReference>
<protein>
    <submittedName>
        <fullName evidence="4">Cupredoxin domain-containing protein</fullName>
    </submittedName>
</protein>
<dbReference type="InterPro" id="IPR028096">
    <property type="entry name" value="EfeO_Cupredoxin"/>
</dbReference>
<feature type="domain" description="EfeO-type cupredoxin-like" evidence="3">
    <location>
        <begin position="46"/>
        <end position="130"/>
    </location>
</feature>
<evidence type="ECO:0000313" key="4">
    <source>
        <dbReference type="EMBL" id="MFC0477409.1"/>
    </source>
</evidence>
<dbReference type="PROSITE" id="PS51257">
    <property type="entry name" value="PROKAR_LIPOPROTEIN"/>
    <property type="match status" value="1"/>
</dbReference>
<dbReference type="SUPFAM" id="SSF49503">
    <property type="entry name" value="Cupredoxins"/>
    <property type="match status" value="1"/>
</dbReference>
<feature type="region of interest" description="Disordered" evidence="1">
    <location>
        <begin position="24"/>
        <end position="53"/>
    </location>
</feature>
<evidence type="ECO:0000259" key="3">
    <source>
        <dbReference type="Pfam" id="PF13473"/>
    </source>
</evidence>
<sequence>MKKKGFLSLLFLGLVLLLAACSGNESSEPNNNEETAENQTSEQSEDTGSQDASTINITASNWEFDQSEITVKAGEEVNIALTNSEGYHGLAIDEFDIDIQGDGTATFTPEEPGEYKIYCSVPCGNGHATMVATLIVV</sequence>
<evidence type="ECO:0000256" key="2">
    <source>
        <dbReference type="SAM" id="SignalP"/>
    </source>
</evidence>
<accession>A0ABV6KVP9</accession>
<dbReference type="Proteomes" id="UP001589738">
    <property type="component" value="Unassembled WGS sequence"/>
</dbReference>
<gene>
    <name evidence="4" type="ORF">ACFFHF_19620</name>
</gene>
<feature type="signal peptide" evidence="2">
    <location>
        <begin position="1"/>
        <end position="27"/>
    </location>
</feature>
<comment type="caution">
    <text evidence="4">The sequence shown here is derived from an EMBL/GenBank/DDBJ whole genome shotgun (WGS) entry which is preliminary data.</text>
</comment>
<organism evidence="4 5">
    <name type="scientific">Robertmurraya beringensis</name>
    <dbReference type="NCBI Taxonomy" id="641660"/>
    <lineage>
        <taxon>Bacteria</taxon>
        <taxon>Bacillati</taxon>
        <taxon>Bacillota</taxon>
        <taxon>Bacilli</taxon>
        <taxon>Bacillales</taxon>
        <taxon>Bacillaceae</taxon>
        <taxon>Robertmurraya</taxon>
    </lineage>
</organism>
<evidence type="ECO:0000256" key="1">
    <source>
        <dbReference type="SAM" id="MobiDB-lite"/>
    </source>
</evidence>
<dbReference type="EMBL" id="JBHLUU010000121">
    <property type="protein sequence ID" value="MFC0477409.1"/>
    <property type="molecule type" value="Genomic_DNA"/>
</dbReference>
<evidence type="ECO:0000313" key="5">
    <source>
        <dbReference type="Proteomes" id="UP001589738"/>
    </source>
</evidence>
<feature type="chain" id="PRO_5045769454" evidence="2">
    <location>
        <begin position="28"/>
        <end position="137"/>
    </location>
</feature>
<keyword evidence="5" id="KW-1185">Reference proteome</keyword>
<dbReference type="InterPro" id="IPR008972">
    <property type="entry name" value="Cupredoxin"/>
</dbReference>
<dbReference type="RefSeq" id="WP_377058880.1">
    <property type="nucleotide sequence ID" value="NZ_JBHLUU010000121.1"/>
</dbReference>
<feature type="compositionally biased region" description="Low complexity" evidence="1">
    <location>
        <begin position="24"/>
        <end position="42"/>
    </location>
</feature>
<dbReference type="Pfam" id="PF13473">
    <property type="entry name" value="Cupredoxin_1"/>
    <property type="match status" value="1"/>
</dbReference>
<name>A0ABV6KVP9_9BACI</name>
<proteinExistence type="predicted"/>
<reference evidence="4 5" key="1">
    <citation type="submission" date="2024-09" db="EMBL/GenBank/DDBJ databases">
        <authorList>
            <person name="Sun Q."/>
            <person name="Mori K."/>
        </authorList>
    </citation>
    <scope>NUCLEOTIDE SEQUENCE [LARGE SCALE GENOMIC DNA]</scope>
    <source>
        <strain evidence="4 5">CGMCC 1.9126</strain>
    </source>
</reference>
<keyword evidence="2" id="KW-0732">Signal</keyword>